<dbReference type="OrthoDB" id="2418081at2759"/>
<keyword evidence="2" id="KW-0378">Hydrolase</keyword>
<dbReference type="STRING" id="554055.A0A2P6V3Q5"/>
<dbReference type="Pfam" id="PF02230">
    <property type="entry name" value="Abhydrolase_2"/>
    <property type="match status" value="1"/>
</dbReference>
<sequence length="231" mass="24900">MSAASYPKPIVYPAAAAHKSTLIMLHGLGDSGMGWADIAPMLAPDLPNTQFIFPTAASRPITVNGGMRMTGWYDIASLDRLDSEAQDAEAMQESKRYIEGLVEEQIPAGVPSTAIAVGGFSQGGAMALMLLRSKHQLAGVVGLSCYLLLHDQPPLVSEENKQTPVLMCHGDSDQVVAFQFGKDSYEKLNAAGAPVKFETYPFMGHEACQEELQEMKAFLQACLGYKKIGKM</sequence>
<proteinExistence type="inferred from homology"/>
<comment type="caution">
    <text evidence="4">The sequence shown here is derived from an EMBL/GenBank/DDBJ whole genome shotgun (WGS) entry which is preliminary data.</text>
</comment>
<dbReference type="AlphaFoldDB" id="A0A2P6V3Q5"/>
<evidence type="ECO:0000313" key="5">
    <source>
        <dbReference type="Proteomes" id="UP000239649"/>
    </source>
</evidence>
<dbReference type="InterPro" id="IPR050565">
    <property type="entry name" value="LYPA1-2/EST-like"/>
</dbReference>
<evidence type="ECO:0000313" key="4">
    <source>
        <dbReference type="EMBL" id="PSC68716.1"/>
    </source>
</evidence>
<reference evidence="4 5" key="1">
    <citation type="journal article" date="2018" name="Plant J.">
        <title>Genome sequences of Chlorella sorokiniana UTEX 1602 and Micractinium conductrix SAG 241.80: implications to maltose excretion by a green alga.</title>
        <authorList>
            <person name="Arriola M.B."/>
            <person name="Velmurugan N."/>
            <person name="Zhang Y."/>
            <person name="Plunkett M.H."/>
            <person name="Hondzo H."/>
            <person name="Barney B.M."/>
        </authorList>
    </citation>
    <scope>NUCLEOTIDE SEQUENCE [LARGE SCALE GENOMIC DNA]</scope>
    <source>
        <strain evidence="4 5">SAG 241.80</strain>
    </source>
</reference>
<dbReference type="InterPro" id="IPR003140">
    <property type="entry name" value="PLipase/COase/thioEstase"/>
</dbReference>
<name>A0A2P6V3Q5_9CHLO</name>
<dbReference type="GO" id="GO:0052689">
    <property type="term" value="F:carboxylic ester hydrolase activity"/>
    <property type="evidence" value="ECO:0007669"/>
    <property type="project" value="TreeGrafter"/>
</dbReference>
<dbReference type="GO" id="GO:0008474">
    <property type="term" value="F:palmitoyl-(protein) hydrolase activity"/>
    <property type="evidence" value="ECO:0007669"/>
    <property type="project" value="TreeGrafter"/>
</dbReference>
<comment type="similarity">
    <text evidence="1">Belongs to the AB hydrolase superfamily. AB hydrolase 2 family.</text>
</comment>
<feature type="domain" description="Phospholipase/carboxylesterase/thioesterase" evidence="3">
    <location>
        <begin position="11"/>
        <end position="222"/>
    </location>
</feature>
<dbReference type="PANTHER" id="PTHR10655:SF17">
    <property type="entry name" value="LYSOPHOSPHOLIPASE-LIKE PROTEIN 1"/>
    <property type="match status" value="1"/>
</dbReference>
<dbReference type="EMBL" id="LHPF02000034">
    <property type="protein sequence ID" value="PSC68716.1"/>
    <property type="molecule type" value="Genomic_DNA"/>
</dbReference>
<dbReference type="SUPFAM" id="SSF53474">
    <property type="entry name" value="alpha/beta-Hydrolases"/>
    <property type="match status" value="1"/>
</dbReference>
<organism evidence="4 5">
    <name type="scientific">Micractinium conductrix</name>
    <dbReference type="NCBI Taxonomy" id="554055"/>
    <lineage>
        <taxon>Eukaryota</taxon>
        <taxon>Viridiplantae</taxon>
        <taxon>Chlorophyta</taxon>
        <taxon>core chlorophytes</taxon>
        <taxon>Trebouxiophyceae</taxon>
        <taxon>Chlorellales</taxon>
        <taxon>Chlorellaceae</taxon>
        <taxon>Chlorella clade</taxon>
        <taxon>Micractinium</taxon>
    </lineage>
</organism>
<dbReference type="Proteomes" id="UP000239649">
    <property type="component" value="Unassembled WGS sequence"/>
</dbReference>
<accession>A0A2P6V3Q5</accession>
<keyword evidence="5" id="KW-1185">Reference proteome</keyword>
<protein>
    <submittedName>
        <fullName evidence="4">Acyl-thioesterase 1 isoform B</fullName>
    </submittedName>
</protein>
<dbReference type="InterPro" id="IPR029058">
    <property type="entry name" value="AB_hydrolase_fold"/>
</dbReference>
<evidence type="ECO:0000259" key="3">
    <source>
        <dbReference type="Pfam" id="PF02230"/>
    </source>
</evidence>
<evidence type="ECO:0000256" key="1">
    <source>
        <dbReference type="ARBA" id="ARBA00006499"/>
    </source>
</evidence>
<dbReference type="Gene3D" id="3.40.50.1820">
    <property type="entry name" value="alpha/beta hydrolase"/>
    <property type="match status" value="1"/>
</dbReference>
<gene>
    <name evidence="4" type="ORF">C2E20_7712</name>
</gene>
<dbReference type="PANTHER" id="PTHR10655">
    <property type="entry name" value="LYSOPHOSPHOLIPASE-RELATED"/>
    <property type="match status" value="1"/>
</dbReference>
<dbReference type="GO" id="GO:0005737">
    <property type="term" value="C:cytoplasm"/>
    <property type="evidence" value="ECO:0007669"/>
    <property type="project" value="TreeGrafter"/>
</dbReference>
<evidence type="ECO:0000256" key="2">
    <source>
        <dbReference type="ARBA" id="ARBA00022801"/>
    </source>
</evidence>